<evidence type="ECO:0000313" key="2">
    <source>
        <dbReference type="Proteomes" id="UP001216674"/>
    </source>
</evidence>
<dbReference type="InterPro" id="IPR042100">
    <property type="entry name" value="Bug_dom1"/>
</dbReference>
<dbReference type="EMBL" id="JARJLM010000255">
    <property type="protein sequence ID" value="MDF3834212.1"/>
    <property type="molecule type" value="Genomic_DNA"/>
</dbReference>
<feature type="non-terminal residue" evidence="1">
    <location>
        <position position="1"/>
    </location>
</feature>
<dbReference type="Proteomes" id="UP001216674">
    <property type="component" value="Unassembled WGS sequence"/>
</dbReference>
<proteinExistence type="predicted"/>
<keyword evidence="2" id="KW-1185">Reference proteome</keyword>
<name>A0ABT6ANQ1_9BURK</name>
<accession>A0ABT6ANQ1</accession>
<gene>
    <name evidence="1" type="ORF">P3W85_14810</name>
</gene>
<protein>
    <submittedName>
        <fullName evidence="1">Tripartite tricarboxylate transporter substrate-binding protein</fullName>
    </submittedName>
</protein>
<dbReference type="Gene3D" id="3.40.190.150">
    <property type="entry name" value="Bordetella uptake gene, domain 1"/>
    <property type="match status" value="1"/>
</dbReference>
<evidence type="ECO:0000313" key="1">
    <source>
        <dbReference type="EMBL" id="MDF3834212.1"/>
    </source>
</evidence>
<reference evidence="1 2" key="1">
    <citation type="submission" date="2023-03" db="EMBL/GenBank/DDBJ databases">
        <title>Draft assemblies of triclosan tolerant bacteria isolated from returned activated sludge.</title>
        <authorList>
            <person name="Van Hamelsveld S."/>
        </authorList>
    </citation>
    <scope>NUCLEOTIDE SEQUENCE [LARGE SCALE GENOMIC DNA]</scope>
    <source>
        <strain evidence="1 2">GW210010_S58</strain>
    </source>
</reference>
<organism evidence="1 2">
    <name type="scientific">Cupriavidus basilensis</name>
    <dbReference type="NCBI Taxonomy" id="68895"/>
    <lineage>
        <taxon>Bacteria</taxon>
        <taxon>Pseudomonadati</taxon>
        <taxon>Pseudomonadota</taxon>
        <taxon>Betaproteobacteria</taxon>
        <taxon>Burkholderiales</taxon>
        <taxon>Burkholderiaceae</taxon>
        <taxon>Cupriavidus</taxon>
    </lineage>
</organism>
<sequence length="59" mass="6475">ESLSRAALAAVNEPDMKKRLTDYGLEVMNVGPQGLADIMARDQKRWSAVIKESGFKANP</sequence>
<comment type="caution">
    <text evidence="1">The sequence shown here is derived from an EMBL/GenBank/DDBJ whole genome shotgun (WGS) entry which is preliminary data.</text>
</comment>